<proteinExistence type="predicted"/>
<keyword evidence="3 6" id="KW-0812">Transmembrane</keyword>
<accession>X1KCJ3</accession>
<dbReference type="AlphaFoldDB" id="X1KCJ3"/>
<feature type="domain" description="ABC-2 type transporter transmembrane" evidence="7">
    <location>
        <begin position="23"/>
        <end position="289"/>
    </location>
</feature>
<evidence type="ECO:0000256" key="4">
    <source>
        <dbReference type="ARBA" id="ARBA00022989"/>
    </source>
</evidence>
<evidence type="ECO:0000313" key="8">
    <source>
        <dbReference type="EMBL" id="GAH91360.1"/>
    </source>
</evidence>
<dbReference type="Gene3D" id="3.40.1710.10">
    <property type="entry name" value="abc type-2 transporter like domain"/>
    <property type="match status" value="1"/>
</dbReference>
<keyword evidence="2" id="KW-1003">Cell membrane</keyword>
<gene>
    <name evidence="8" type="ORF">S06H3_06191</name>
</gene>
<reference evidence="8" key="1">
    <citation type="journal article" date="2014" name="Front. Microbiol.">
        <title>High frequency of phylogenetically diverse reductive dehalogenase-homologous genes in deep subseafloor sedimentary metagenomes.</title>
        <authorList>
            <person name="Kawai M."/>
            <person name="Futagami T."/>
            <person name="Toyoda A."/>
            <person name="Takaki Y."/>
            <person name="Nishi S."/>
            <person name="Hori S."/>
            <person name="Arai W."/>
            <person name="Tsubouchi T."/>
            <person name="Morono Y."/>
            <person name="Uchiyama I."/>
            <person name="Ito T."/>
            <person name="Fujiyama A."/>
            <person name="Inagaki F."/>
            <person name="Takami H."/>
        </authorList>
    </citation>
    <scope>NUCLEOTIDE SEQUENCE</scope>
    <source>
        <strain evidence="8">Expedition CK06-06</strain>
    </source>
</reference>
<dbReference type="PANTHER" id="PTHR30294:SF29">
    <property type="entry name" value="MULTIDRUG ABC TRANSPORTER PERMEASE YBHS-RELATED"/>
    <property type="match status" value="1"/>
</dbReference>
<evidence type="ECO:0000256" key="1">
    <source>
        <dbReference type="ARBA" id="ARBA00004651"/>
    </source>
</evidence>
<feature type="transmembrane region" description="Helical" evidence="6">
    <location>
        <begin position="170"/>
        <end position="192"/>
    </location>
</feature>
<feature type="non-terminal residue" evidence="8">
    <location>
        <position position="293"/>
    </location>
</feature>
<feature type="transmembrane region" description="Helical" evidence="6">
    <location>
        <begin position="21"/>
        <end position="39"/>
    </location>
</feature>
<dbReference type="InterPro" id="IPR013525">
    <property type="entry name" value="ABC2_TM"/>
</dbReference>
<dbReference type="PANTHER" id="PTHR30294">
    <property type="entry name" value="MEMBRANE COMPONENT OF ABC TRANSPORTER YHHJ-RELATED"/>
    <property type="match status" value="1"/>
</dbReference>
<protein>
    <recommendedName>
        <fullName evidence="7">ABC-2 type transporter transmembrane domain-containing protein</fullName>
    </recommendedName>
</protein>
<dbReference type="EMBL" id="BARV01002380">
    <property type="protein sequence ID" value="GAH91360.1"/>
    <property type="molecule type" value="Genomic_DNA"/>
</dbReference>
<evidence type="ECO:0000256" key="5">
    <source>
        <dbReference type="ARBA" id="ARBA00023136"/>
    </source>
</evidence>
<dbReference type="Pfam" id="PF12698">
    <property type="entry name" value="ABC2_membrane_3"/>
    <property type="match status" value="1"/>
</dbReference>
<dbReference type="InterPro" id="IPR051449">
    <property type="entry name" value="ABC-2_transporter_component"/>
</dbReference>
<comment type="caution">
    <text evidence="8">The sequence shown here is derived from an EMBL/GenBank/DDBJ whole genome shotgun (WGS) entry which is preliminary data.</text>
</comment>
<evidence type="ECO:0000256" key="6">
    <source>
        <dbReference type="SAM" id="Phobius"/>
    </source>
</evidence>
<keyword evidence="4 6" id="KW-1133">Transmembrane helix</keyword>
<comment type="subcellular location">
    <subcellularLocation>
        <location evidence="1">Cell membrane</location>
        <topology evidence="1">Multi-pass membrane protein</topology>
    </subcellularLocation>
</comment>
<evidence type="ECO:0000259" key="7">
    <source>
        <dbReference type="Pfam" id="PF12698"/>
    </source>
</evidence>
<feature type="transmembrane region" description="Helical" evidence="6">
    <location>
        <begin position="249"/>
        <end position="271"/>
    </location>
</feature>
<evidence type="ECO:0000256" key="2">
    <source>
        <dbReference type="ARBA" id="ARBA00022475"/>
    </source>
</evidence>
<dbReference type="GO" id="GO:0005886">
    <property type="term" value="C:plasma membrane"/>
    <property type="evidence" value="ECO:0007669"/>
    <property type="project" value="UniProtKB-SubCell"/>
</dbReference>
<feature type="transmembrane region" description="Helical" evidence="6">
    <location>
        <begin position="213"/>
        <end position="237"/>
    </location>
</feature>
<organism evidence="8">
    <name type="scientific">marine sediment metagenome</name>
    <dbReference type="NCBI Taxonomy" id="412755"/>
    <lineage>
        <taxon>unclassified sequences</taxon>
        <taxon>metagenomes</taxon>
        <taxon>ecological metagenomes</taxon>
    </lineage>
</organism>
<keyword evidence="5 6" id="KW-0472">Membrane</keyword>
<name>X1KCJ3_9ZZZZ</name>
<sequence>MRFLELFKRNLKETYRDPLSLGFLLGFPLVFMLLFGFAFSGETTPTYSLGVLDQDQSEISQVFVDEALATAFEITLYDDSSQALEDLKAGDLRAYITIPQGFGEQVYQNWQGEKENIALDITYDESDLIVKEQVISMIDAVTRSFARIEVPVTLNASPIHIESEITYIDFIAPGIIIFGLLILIPTSARMMVRDKEKGVLARLLTTPTRPWEFISSYSLCLFAVGIVQIIIFIVIAYLMGMDIVGNAGLVFLVFALTALCSIGIGMIIASLSKSENQADPLSWLIAMPVAMLS</sequence>
<evidence type="ECO:0000256" key="3">
    <source>
        <dbReference type="ARBA" id="ARBA00022692"/>
    </source>
</evidence>
<dbReference type="GO" id="GO:0140359">
    <property type="term" value="F:ABC-type transporter activity"/>
    <property type="evidence" value="ECO:0007669"/>
    <property type="project" value="InterPro"/>
</dbReference>